<dbReference type="EMBL" id="SPOF01000007">
    <property type="protein sequence ID" value="TIB15456.1"/>
    <property type="molecule type" value="Genomic_DNA"/>
</dbReference>
<reference evidence="1 2" key="1">
    <citation type="submission" date="2019-03" db="EMBL/GenBank/DDBJ databases">
        <title>Sequencing 23 genomes of Wallemia ichthyophaga.</title>
        <authorList>
            <person name="Gostincar C."/>
        </authorList>
    </citation>
    <scope>NUCLEOTIDE SEQUENCE [LARGE SCALE GENOMIC DNA]</scope>
    <source>
        <strain evidence="1 2">EXF-8621</strain>
    </source>
</reference>
<dbReference type="AlphaFoldDB" id="A0A4T0HM81"/>
<accession>A0A4T0HM81</accession>
<protein>
    <submittedName>
        <fullName evidence="1">Uncharacterized protein</fullName>
    </submittedName>
</protein>
<evidence type="ECO:0000313" key="2">
    <source>
        <dbReference type="Proteomes" id="UP000306954"/>
    </source>
</evidence>
<comment type="caution">
    <text evidence="1">The sequence shown here is derived from an EMBL/GenBank/DDBJ whole genome shotgun (WGS) entry which is preliminary data.</text>
</comment>
<gene>
    <name evidence="1" type="ORF">E3P90_00921</name>
</gene>
<organism evidence="1 2">
    <name type="scientific">Wallemia ichthyophaga</name>
    <dbReference type="NCBI Taxonomy" id="245174"/>
    <lineage>
        <taxon>Eukaryota</taxon>
        <taxon>Fungi</taxon>
        <taxon>Dikarya</taxon>
        <taxon>Basidiomycota</taxon>
        <taxon>Wallemiomycotina</taxon>
        <taxon>Wallemiomycetes</taxon>
        <taxon>Wallemiales</taxon>
        <taxon>Wallemiaceae</taxon>
        <taxon>Wallemia</taxon>
    </lineage>
</organism>
<name>A0A4T0HM81_WALIC</name>
<dbReference type="Proteomes" id="UP000306954">
    <property type="component" value="Unassembled WGS sequence"/>
</dbReference>
<sequence>MFKMRDNVEFASRNWGHSWLSVPAFKFGSVENADEMLYEQLCELPQDVLIRIVDFVPSLAAVNRYFYALGSPALLRCIADPNGITKEKIGLFNPLCYKRRKDHCAYLSEIANDDRRMQVKWAIRSLAISIANDIVTSDLTAAMRRLSNVKCPTITGFVNAPLEKLLSEVSMSNVTDLTLNLWTFDELDECIAKNVLQVNMPSLQHLQLHAQCIFTKTASNSLIYPQLNAVVSNLRDYLITAILPCFDTLIVRGLIFTPHLKACFPQLRGSEFYRARVFKGRENDLVEVEVYEKLTALGSAYGVTSTQKSISDMLVVC</sequence>
<evidence type="ECO:0000313" key="1">
    <source>
        <dbReference type="EMBL" id="TIB15456.1"/>
    </source>
</evidence>
<proteinExistence type="predicted"/>